<gene>
    <name evidence="4" type="ORF">F2Q68_00028926</name>
</gene>
<evidence type="ECO:0000256" key="2">
    <source>
        <dbReference type="SAM" id="Phobius"/>
    </source>
</evidence>
<dbReference type="EMBL" id="QGKW02002005">
    <property type="protein sequence ID" value="KAF2543158.1"/>
    <property type="molecule type" value="Genomic_DNA"/>
</dbReference>
<reference evidence="4" key="1">
    <citation type="submission" date="2019-12" db="EMBL/GenBank/DDBJ databases">
        <title>Genome sequencing and annotation of Brassica cretica.</title>
        <authorList>
            <person name="Studholme D.J."/>
            <person name="Sarris P.F."/>
        </authorList>
    </citation>
    <scope>NUCLEOTIDE SEQUENCE</scope>
    <source>
        <strain evidence="4">PFS-001/15</strain>
        <tissue evidence="4">Leaf</tissue>
    </source>
</reference>
<dbReference type="AlphaFoldDB" id="A0A8S9GFN3"/>
<dbReference type="GO" id="GO:0005737">
    <property type="term" value="C:cytoplasm"/>
    <property type="evidence" value="ECO:0007669"/>
    <property type="project" value="TreeGrafter"/>
</dbReference>
<dbReference type="Pfam" id="PF01595">
    <property type="entry name" value="CNNM"/>
    <property type="match status" value="1"/>
</dbReference>
<sequence>MAAELVCCEANFFIHIAVIAFLVLFAGLMSGLTLGLMSLSLVDLEVLAKSGTPQHRKYAEKILPVVKNQHLLLVTLLVCNAAAMETLPIFLDALVTAWGAILISVTLILLFGECDKIHPLPCKDVKDERVKEVQVDVDGEGTPQERMLRTKRSLQKWKSFPNRASSFKRSKTKKWSKDNDADILHLNGNPLPKLAEEEEAVGIITMEDVIEELLQEEIFDETDHHFEDS</sequence>
<evidence type="ECO:0000256" key="1">
    <source>
        <dbReference type="PROSITE-ProRule" id="PRU01193"/>
    </source>
</evidence>
<evidence type="ECO:0000313" key="4">
    <source>
        <dbReference type="EMBL" id="KAF2543158.1"/>
    </source>
</evidence>
<protein>
    <recommendedName>
        <fullName evidence="3">CNNM transmembrane domain-containing protein</fullName>
    </recommendedName>
</protein>
<dbReference type="PROSITE" id="PS51846">
    <property type="entry name" value="CNNM"/>
    <property type="match status" value="1"/>
</dbReference>
<dbReference type="GO" id="GO:0030026">
    <property type="term" value="P:intracellular manganese ion homeostasis"/>
    <property type="evidence" value="ECO:0007669"/>
    <property type="project" value="TreeGrafter"/>
</dbReference>
<dbReference type="GO" id="GO:0016020">
    <property type="term" value="C:membrane"/>
    <property type="evidence" value="ECO:0007669"/>
    <property type="project" value="UniProtKB-UniRule"/>
</dbReference>
<feature type="transmembrane region" description="Helical" evidence="2">
    <location>
        <begin position="12"/>
        <end position="42"/>
    </location>
</feature>
<dbReference type="InterPro" id="IPR002550">
    <property type="entry name" value="CNNM"/>
</dbReference>
<feature type="transmembrane region" description="Helical" evidence="2">
    <location>
        <begin position="89"/>
        <end position="111"/>
    </location>
</feature>
<dbReference type="GO" id="GO:0010960">
    <property type="term" value="P:magnesium ion homeostasis"/>
    <property type="evidence" value="ECO:0007669"/>
    <property type="project" value="InterPro"/>
</dbReference>
<organism evidence="4 5">
    <name type="scientific">Brassica cretica</name>
    <name type="common">Mustard</name>
    <dbReference type="NCBI Taxonomy" id="69181"/>
    <lineage>
        <taxon>Eukaryota</taxon>
        <taxon>Viridiplantae</taxon>
        <taxon>Streptophyta</taxon>
        <taxon>Embryophyta</taxon>
        <taxon>Tracheophyta</taxon>
        <taxon>Spermatophyta</taxon>
        <taxon>Magnoliopsida</taxon>
        <taxon>eudicotyledons</taxon>
        <taxon>Gunneridae</taxon>
        <taxon>Pentapetalae</taxon>
        <taxon>rosids</taxon>
        <taxon>malvids</taxon>
        <taxon>Brassicales</taxon>
        <taxon>Brassicaceae</taxon>
        <taxon>Brassiceae</taxon>
        <taxon>Brassica</taxon>
    </lineage>
</organism>
<evidence type="ECO:0000313" key="5">
    <source>
        <dbReference type="Proteomes" id="UP000712281"/>
    </source>
</evidence>
<proteinExistence type="predicted"/>
<dbReference type="Proteomes" id="UP000712281">
    <property type="component" value="Unassembled WGS sequence"/>
</dbReference>
<comment type="caution">
    <text evidence="4">The sequence shown here is derived from an EMBL/GenBank/DDBJ whole genome shotgun (WGS) entry which is preliminary data.</text>
</comment>
<dbReference type="InterPro" id="IPR046342">
    <property type="entry name" value="CBS_dom_sf"/>
</dbReference>
<dbReference type="PANTHER" id="PTHR12064">
    <property type="entry name" value="METAL TRANSPORTER CNNM"/>
    <property type="match status" value="1"/>
</dbReference>
<dbReference type="Gene3D" id="3.10.580.10">
    <property type="entry name" value="CBS-domain"/>
    <property type="match status" value="1"/>
</dbReference>
<keyword evidence="1 2" id="KW-1133">Transmembrane helix</keyword>
<keyword evidence="1 2" id="KW-0472">Membrane</keyword>
<dbReference type="InterPro" id="IPR045095">
    <property type="entry name" value="ACDP"/>
</dbReference>
<evidence type="ECO:0000259" key="3">
    <source>
        <dbReference type="PROSITE" id="PS51846"/>
    </source>
</evidence>
<feature type="domain" description="CNNM transmembrane" evidence="3">
    <location>
        <begin position="8"/>
        <end position="113"/>
    </location>
</feature>
<accession>A0A8S9GFN3</accession>
<keyword evidence="1 2" id="KW-0812">Transmembrane</keyword>
<name>A0A8S9GFN3_BRACR</name>
<dbReference type="PANTHER" id="PTHR12064:SF71">
    <property type="entry name" value="CNNM TRANSMEMBRANE DOMAIN-CONTAINING PROTEIN"/>
    <property type="match status" value="1"/>
</dbReference>